<reference evidence="2" key="1">
    <citation type="journal article" date="2019" name="Int. J. Syst. Evol. Microbiol.">
        <title>The Global Catalogue of Microorganisms (GCM) 10K type strain sequencing project: providing services to taxonomists for standard genome sequencing and annotation.</title>
        <authorList>
            <consortium name="The Broad Institute Genomics Platform"/>
            <consortium name="The Broad Institute Genome Sequencing Center for Infectious Disease"/>
            <person name="Wu L."/>
            <person name="Ma J."/>
        </authorList>
    </citation>
    <scope>NUCLEOTIDE SEQUENCE [LARGE SCALE GENOMIC DNA]</scope>
    <source>
        <strain evidence="2">JCM 4087</strain>
    </source>
</reference>
<keyword evidence="2" id="KW-1185">Reference proteome</keyword>
<sequence>MRRGLGAEETCAQVESHVRDAFLVLKTLTTALRRLEAAAKEGDFQEIRKSSEAFASLSARLNAAGESASNAARFDLHSALSSGAYFAEVLDAARTIGLTMHERGHLLLCFPQIVRVLPEEDSIVISRKRDNRLRPSELVRRLQQEQRKPLRLKPQQFLQLLYKAYLLALPNDLPRAASGFVVALARIYDLLTIFPGTSKEYSVEEFSRDLYLLDKSGINTTKENALLSFSASSGTRAIGDILVVVTETGAEMVYYGISFTATTHGQ</sequence>
<evidence type="ECO:0000313" key="2">
    <source>
        <dbReference type="Proteomes" id="UP001596091"/>
    </source>
</evidence>
<organism evidence="1 2">
    <name type="scientific">Acidicapsa dinghuensis</name>
    <dbReference type="NCBI Taxonomy" id="2218256"/>
    <lineage>
        <taxon>Bacteria</taxon>
        <taxon>Pseudomonadati</taxon>
        <taxon>Acidobacteriota</taxon>
        <taxon>Terriglobia</taxon>
        <taxon>Terriglobales</taxon>
        <taxon>Acidobacteriaceae</taxon>
        <taxon>Acidicapsa</taxon>
    </lineage>
</organism>
<dbReference type="Proteomes" id="UP001596091">
    <property type="component" value="Unassembled WGS sequence"/>
</dbReference>
<dbReference type="RefSeq" id="WP_263332114.1">
    <property type="nucleotide sequence ID" value="NZ_JAGSYH010000001.1"/>
</dbReference>
<protein>
    <submittedName>
        <fullName evidence="1">Uncharacterized protein</fullName>
    </submittedName>
</protein>
<proteinExistence type="predicted"/>
<accession>A0ABW1ELR3</accession>
<evidence type="ECO:0000313" key="1">
    <source>
        <dbReference type="EMBL" id="MFC5865023.1"/>
    </source>
</evidence>
<comment type="caution">
    <text evidence="1">The sequence shown here is derived from an EMBL/GenBank/DDBJ whole genome shotgun (WGS) entry which is preliminary data.</text>
</comment>
<dbReference type="EMBL" id="JBHSPH010000010">
    <property type="protein sequence ID" value="MFC5865023.1"/>
    <property type="molecule type" value="Genomic_DNA"/>
</dbReference>
<gene>
    <name evidence="1" type="ORF">ACFPT7_22130</name>
</gene>
<name>A0ABW1ELR3_9BACT</name>